<accession>A0ABR8QNP0</accession>
<dbReference type="Pfam" id="PF05521">
    <property type="entry name" value="Phage_HCP"/>
    <property type="match status" value="1"/>
</dbReference>
<dbReference type="NCBIfam" id="TIGR01563">
    <property type="entry name" value="gp16_SPP1"/>
    <property type="match status" value="1"/>
</dbReference>
<dbReference type="InterPro" id="IPR038666">
    <property type="entry name" value="SSP1_head-tail_sf"/>
</dbReference>
<protein>
    <submittedName>
        <fullName evidence="1">Phage head closure protein</fullName>
    </submittedName>
</protein>
<proteinExistence type="predicted"/>
<comment type="caution">
    <text evidence="1">The sequence shown here is derived from an EMBL/GenBank/DDBJ whole genome shotgun (WGS) entry which is preliminary data.</text>
</comment>
<gene>
    <name evidence="1" type="ORF">H9655_08850</name>
</gene>
<name>A0ABR8QNP0_9BACI</name>
<evidence type="ECO:0000313" key="1">
    <source>
        <dbReference type="EMBL" id="MBD7937138.1"/>
    </source>
</evidence>
<dbReference type="Proteomes" id="UP000657931">
    <property type="component" value="Unassembled WGS sequence"/>
</dbReference>
<dbReference type="InterPro" id="IPR008767">
    <property type="entry name" value="Phage_SPP1_head-tail_adaptor"/>
</dbReference>
<reference evidence="1 2" key="1">
    <citation type="submission" date="2020-08" db="EMBL/GenBank/DDBJ databases">
        <title>A Genomic Blueprint of the Chicken Gut Microbiome.</title>
        <authorList>
            <person name="Gilroy R."/>
            <person name="Ravi A."/>
            <person name="Getino M."/>
            <person name="Pursley I."/>
            <person name="Horton D.L."/>
            <person name="Alikhan N.-F."/>
            <person name="Baker D."/>
            <person name="Gharbi K."/>
            <person name="Hall N."/>
            <person name="Watson M."/>
            <person name="Adriaenssens E.M."/>
            <person name="Foster-Nyarko E."/>
            <person name="Jarju S."/>
            <person name="Secka A."/>
            <person name="Antonio M."/>
            <person name="Oren A."/>
            <person name="Chaudhuri R."/>
            <person name="La Ragione R.M."/>
            <person name="Hildebrand F."/>
            <person name="Pallen M.J."/>
        </authorList>
    </citation>
    <scope>NUCLEOTIDE SEQUENCE [LARGE SCALE GENOMIC DNA]</scope>
    <source>
        <strain evidence="1 2">Sa5YUA1</strain>
    </source>
</reference>
<dbReference type="Gene3D" id="2.40.10.270">
    <property type="entry name" value="Bacteriophage SPP1 head-tail adaptor protein"/>
    <property type="match status" value="1"/>
</dbReference>
<dbReference type="RefSeq" id="WP_191813081.1">
    <property type="nucleotide sequence ID" value="NZ_JACSQT010000003.1"/>
</dbReference>
<evidence type="ECO:0000313" key="2">
    <source>
        <dbReference type="Proteomes" id="UP000657931"/>
    </source>
</evidence>
<keyword evidence="2" id="KW-1185">Reference proteome</keyword>
<organism evidence="1 2">
    <name type="scientific">Cytobacillus stercorigallinarum</name>
    <dbReference type="NCBI Taxonomy" id="2762240"/>
    <lineage>
        <taxon>Bacteria</taxon>
        <taxon>Bacillati</taxon>
        <taxon>Bacillota</taxon>
        <taxon>Bacilli</taxon>
        <taxon>Bacillales</taxon>
        <taxon>Bacillaceae</taxon>
        <taxon>Cytobacillus</taxon>
    </lineage>
</organism>
<sequence>MNPGKFDQKLLFQTSDGIDDDGFPTDSPSTFTIAWAELKTLRGKTFYSAAQSNMAHNRMFTIRYQKRLMDGFRPHNLIVVWRGIQHDIVSIENDDGQNATMTVVVKAVS</sequence>
<dbReference type="EMBL" id="JACSQT010000003">
    <property type="protein sequence ID" value="MBD7937138.1"/>
    <property type="molecule type" value="Genomic_DNA"/>
</dbReference>